<name>A0ABS2RF96_9ACTN</name>
<evidence type="ECO:0000313" key="3">
    <source>
        <dbReference type="EMBL" id="MBM7797668.1"/>
    </source>
</evidence>
<feature type="domain" description="UspA" evidence="2">
    <location>
        <begin position="8"/>
        <end position="145"/>
    </location>
</feature>
<dbReference type="InterPro" id="IPR006015">
    <property type="entry name" value="Universal_stress_UspA"/>
</dbReference>
<comment type="caution">
    <text evidence="3">The sequence shown here is derived from an EMBL/GenBank/DDBJ whole genome shotgun (WGS) entry which is preliminary data.</text>
</comment>
<keyword evidence="4" id="KW-1185">Reference proteome</keyword>
<gene>
    <name evidence="3" type="ORF">JOE57_000589</name>
</gene>
<evidence type="ECO:0000313" key="4">
    <source>
        <dbReference type="Proteomes" id="UP000704762"/>
    </source>
</evidence>
<proteinExistence type="inferred from homology"/>
<dbReference type="PRINTS" id="PR01438">
    <property type="entry name" value="UNVRSLSTRESS"/>
</dbReference>
<dbReference type="Proteomes" id="UP000704762">
    <property type="component" value="Unassembled WGS sequence"/>
</dbReference>
<comment type="similarity">
    <text evidence="1">Belongs to the universal stress protein A family.</text>
</comment>
<dbReference type="Gene3D" id="3.40.50.620">
    <property type="entry name" value="HUPs"/>
    <property type="match status" value="2"/>
</dbReference>
<reference evidence="3 4" key="1">
    <citation type="submission" date="2021-01" db="EMBL/GenBank/DDBJ databases">
        <title>Sequencing the genomes of 1000 actinobacteria strains.</title>
        <authorList>
            <person name="Klenk H.-P."/>
        </authorList>
    </citation>
    <scope>NUCLEOTIDE SEQUENCE [LARGE SCALE GENOMIC DNA]</scope>
    <source>
        <strain evidence="3 4">DSM 18662</strain>
    </source>
</reference>
<dbReference type="EMBL" id="JAFBCF010000001">
    <property type="protein sequence ID" value="MBM7797668.1"/>
    <property type="molecule type" value="Genomic_DNA"/>
</dbReference>
<feature type="domain" description="UspA" evidence="2">
    <location>
        <begin position="158"/>
        <end position="296"/>
    </location>
</feature>
<accession>A0ABS2RF96</accession>
<dbReference type="Pfam" id="PF00582">
    <property type="entry name" value="Usp"/>
    <property type="match status" value="2"/>
</dbReference>
<dbReference type="SUPFAM" id="SSF52402">
    <property type="entry name" value="Adenine nucleotide alpha hydrolases-like"/>
    <property type="match status" value="2"/>
</dbReference>
<sequence length="317" mass="33967">MMTSRGVQRIVVGVDEYEPYGDFAALRFAADAARQRGGVIKLVHGCGPRHSIGHESRAAIDERVRRGRRLLGGAARRLGRMTELDTRIQVLASPLPAAEVLLEESKSAAMIVLQRRDLAQARRVYAGSTTSTVAAQATCPVAVVRSEQVDSEPLTGGVVVGVDSLGHARQALAMAFQEASWRGVDLTVIHAWEPHVSAAPYYGYVPPDASEIEVAHQDEARALAEACAGMSEIYPDVQVHRELVEGPVVRTLLELSRNAQLLVVGRHGHSQLASLGLGTVARHMIRQSPCPVLVTPGEPPAQQHLLSGTEVAVGPGY</sequence>
<protein>
    <submittedName>
        <fullName evidence="3">Nucleotide-binding universal stress UspA family protein</fullName>
    </submittedName>
</protein>
<dbReference type="InterPro" id="IPR006016">
    <property type="entry name" value="UspA"/>
</dbReference>
<evidence type="ECO:0000259" key="2">
    <source>
        <dbReference type="Pfam" id="PF00582"/>
    </source>
</evidence>
<dbReference type="InterPro" id="IPR014729">
    <property type="entry name" value="Rossmann-like_a/b/a_fold"/>
</dbReference>
<organism evidence="3 4">
    <name type="scientific">Microlunatus panaciterrae</name>
    <dbReference type="NCBI Taxonomy" id="400768"/>
    <lineage>
        <taxon>Bacteria</taxon>
        <taxon>Bacillati</taxon>
        <taxon>Actinomycetota</taxon>
        <taxon>Actinomycetes</taxon>
        <taxon>Propionibacteriales</taxon>
        <taxon>Propionibacteriaceae</taxon>
        <taxon>Microlunatus</taxon>
    </lineage>
</organism>
<evidence type="ECO:0000256" key="1">
    <source>
        <dbReference type="ARBA" id="ARBA00008791"/>
    </source>
</evidence>
<dbReference type="PANTHER" id="PTHR46268">
    <property type="entry name" value="STRESS RESPONSE PROTEIN NHAX"/>
    <property type="match status" value="1"/>
</dbReference>
<dbReference type="PANTHER" id="PTHR46268:SF6">
    <property type="entry name" value="UNIVERSAL STRESS PROTEIN UP12"/>
    <property type="match status" value="1"/>
</dbReference>